<feature type="transmembrane region" description="Helical" evidence="2">
    <location>
        <begin position="202"/>
        <end position="220"/>
    </location>
</feature>
<evidence type="ECO:0000313" key="3">
    <source>
        <dbReference type="EMBL" id="KAK7440225.1"/>
    </source>
</evidence>
<dbReference type="Proteomes" id="UP001498398">
    <property type="component" value="Unassembled WGS sequence"/>
</dbReference>
<evidence type="ECO:0000313" key="4">
    <source>
        <dbReference type="Proteomes" id="UP001498398"/>
    </source>
</evidence>
<gene>
    <name evidence="3" type="ORF">VKT23_017167</name>
</gene>
<feature type="transmembrane region" description="Helical" evidence="2">
    <location>
        <begin position="20"/>
        <end position="40"/>
    </location>
</feature>
<feature type="transmembrane region" description="Helical" evidence="2">
    <location>
        <begin position="163"/>
        <end position="181"/>
    </location>
</feature>
<feature type="transmembrane region" description="Helical" evidence="2">
    <location>
        <begin position="82"/>
        <end position="103"/>
    </location>
</feature>
<feature type="region of interest" description="Disordered" evidence="1">
    <location>
        <begin position="312"/>
        <end position="351"/>
    </location>
</feature>
<dbReference type="PANTHER" id="PTHR35179:SF1">
    <property type="entry name" value="INTEGRAL MEMBRANE PROTEIN"/>
    <property type="match status" value="1"/>
</dbReference>
<organism evidence="3 4">
    <name type="scientific">Marasmiellus scandens</name>
    <dbReference type="NCBI Taxonomy" id="2682957"/>
    <lineage>
        <taxon>Eukaryota</taxon>
        <taxon>Fungi</taxon>
        <taxon>Dikarya</taxon>
        <taxon>Basidiomycota</taxon>
        <taxon>Agaricomycotina</taxon>
        <taxon>Agaricomycetes</taxon>
        <taxon>Agaricomycetidae</taxon>
        <taxon>Agaricales</taxon>
        <taxon>Marasmiineae</taxon>
        <taxon>Omphalotaceae</taxon>
        <taxon>Marasmiellus</taxon>
    </lineage>
</organism>
<protein>
    <submittedName>
        <fullName evidence="3">Uncharacterized protein</fullName>
    </submittedName>
</protein>
<keyword evidence="2" id="KW-1133">Transmembrane helix</keyword>
<dbReference type="EMBL" id="JBANRG010000069">
    <property type="protein sequence ID" value="KAK7440225.1"/>
    <property type="molecule type" value="Genomic_DNA"/>
</dbReference>
<accession>A0ABR1IST7</accession>
<dbReference type="PANTHER" id="PTHR35179">
    <property type="entry name" value="PROTEIN CBG02620"/>
    <property type="match status" value="1"/>
</dbReference>
<feature type="transmembrane region" description="Helical" evidence="2">
    <location>
        <begin position="52"/>
        <end position="76"/>
    </location>
</feature>
<keyword evidence="2" id="KW-0472">Membrane</keyword>
<keyword evidence="2" id="KW-0812">Transmembrane</keyword>
<comment type="caution">
    <text evidence="3">The sequence shown here is derived from an EMBL/GenBank/DDBJ whole genome shotgun (WGS) entry which is preliminary data.</text>
</comment>
<feature type="transmembrane region" description="Helical" evidence="2">
    <location>
        <begin position="123"/>
        <end position="143"/>
    </location>
</feature>
<evidence type="ECO:0000256" key="1">
    <source>
        <dbReference type="SAM" id="MobiDB-lite"/>
    </source>
</evidence>
<reference evidence="3 4" key="1">
    <citation type="submission" date="2024-01" db="EMBL/GenBank/DDBJ databases">
        <title>A draft genome for the cacao thread blight pathogen Marasmiellus scandens.</title>
        <authorList>
            <person name="Baruah I.K."/>
            <person name="Leung J."/>
            <person name="Bukari Y."/>
            <person name="Amoako-Attah I."/>
            <person name="Meinhardt L.W."/>
            <person name="Bailey B.A."/>
            <person name="Cohen S.P."/>
        </authorList>
    </citation>
    <scope>NUCLEOTIDE SEQUENCE [LARGE SCALE GENOMIC DNA]</scope>
    <source>
        <strain evidence="3 4">GH-19</strain>
    </source>
</reference>
<name>A0ABR1IST7_9AGAR</name>
<keyword evidence="4" id="KW-1185">Reference proteome</keyword>
<evidence type="ECO:0000256" key="2">
    <source>
        <dbReference type="SAM" id="Phobius"/>
    </source>
</evidence>
<sequence>MVKTEKPFVPLDVTEGDLVLGSVALGFFIGFTFFVTLNAIQQTRKTSRKFSAYICMLWIEIIADCVFASLSFSYLYKKVPPSLGLFTVIICCWVCQVWCLMLIIANRTCLLYTTAGASFKLKFATVVVLFLISVSSACVWIPAQLQVSEKFIHTNIWWDKTEKSVYLLLDAALNAIFIRTVKKRLIDHGLTKYDRVLKFNQMIIFFSIGLDVFLICMTTLKNPFVYVQFHPIVYIAKLQIEITMSKLIVKVARSTGVNVFHEPHDGKSHSTYETGHVPGQHVVSSHGAAGIHVPNHIQLTTVHVTTDVYKEQDEPVDVDKSSTVSTSTRIGSNERDESFKNDIKVSPSQSV</sequence>
<feature type="compositionally biased region" description="Basic and acidic residues" evidence="1">
    <location>
        <begin position="332"/>
        <end position="343"/>
    </location>
</feature>
<proteinExistence type="predicted"/>